<dbReference type="EMBL" id="BJCE01000009">
    <property type="protein sequence ID" value="GCL35400.1"/>
    <property type="molecule type" value="Genomic_DNA"/>
</dbReference>
<protein>
    <submittedName>
        <fullName evidence="2">Uncharacterized protein</fullName>
    </submittedName>
</protein>
<reference evidence="3" key="1">
    <citation type="submission" date="2019-02" db="EMBL/GenBank/DDBJ databases">
        <title>Draft genome sequence of Sphaerospermopsis reniformis NIES-1949.</title>
        <authorList>
            <person name="Yamaguchi H."/>
            <person name="Suzuki S."/>
            <person name="Kawachi M."/>
        </authorList>
    </citation>
    <scope>NUCLEOTIDE SEQUENCE [LARGE SCALE GENOMIC DNA]</scope>
    <source>
        <strain evidence="3">NIES-1949</strain>
    </source>
</reference>
<proteinExistence type="predicted"/>
<evidence type="ECO:0000313" key="2">
    <source>
        <dbReference type="EMBL" id="GCL35400.1"/>
    </source>
</evidence>
<keyword evidence="1" id="KW-0732">Signal</keyword>
<sequence>MKFLNLIHLSVKASKFFPVLVLGSISAQLFAKIPVQAQVTASSPVCGTKAPSGKVVTGYFYSQSCRPSWSWDISFTPNASVVKTPVSGMTICGSQAPVGYRVTRSTYSNQCDIWFNISRRNNAVVITKN</sequence>
<gene>
    <name evidence="2" type="ORF">SR1949_04940</name>
</gene>
<dbReference type="RefSeq" id="WP_137666256.1">
    <property type="nucleotide sequence ID" value="NZ_BJCE01000009.1"/>
</dbReference>
<feature type="chain" id="PRO_5019805384" evidence="1">
    <location>
        <begin position="32"/>
        <end position="129"/>
    </location>
</feature>
<name>A0A479ZRR5_9CYAN</name>
<evidence type="ECO:0000313" key="3">
    <source>
        <dbReference type="Proteomes" id="UP000300142"/>
    </source>
</evidence>
<evidence type="ECO:0000256" key="1">
    <source>
        <dbReference type="SAM" id="SignalP"/>
    </source>
</evidence>
<dbReference type="Proteomes" id="UP000300142">
    <property type="component" value="Unassembled WGS sequence"/>
</dbReference>
<keyword evidence="3" id="KW-1185">Reference proteome</keyword>
<dbReference type="AlphaFoldDB" id="A0A479ZRR5"/>
<accession>A0A479ZRR5</accession>
<comment type="caution">
    <text evidence="2">The sequence shown here is derived from an EMBL/GenBank/DDBJ whole genome shotgun (WGS) entry which is preliminary data.</text>
</comment>
<feature type="signal peptide" evidence="1">
    <location>
        <begin position="1"/>
        <end position="31"/>
    </location>
</feature>
<organism evidence="2 3">
    <name type="scientific">Sphaerospermopsis reniformis</name>
    <dbReference type="NCBI Taxonomy" id="531300"/>
    <lineage>
        <taxon>Bacteria</taxon>
        <taxon>Bacillati</taxon>
        <taxon>Cyanobacteriota</taxon>
        <taxon>Cyanophyceae</taxon>
        <taxon>Nostocales</taxon>
        <taxon>Aphanizomenonaceae</taxon>
        <taxon>Sphaerospermopsis</taxon>
    </lineage>
</organism>